<organism evidence="1 2">
    <name type="scientific">Batillaria attramentaria</name>
    <dbReference type="NCBI Taxonomy" id="370345"/>
    <lineage>
        <taxon>Eukaryota</taxon>
        <taxon>Metazoa</taxon>
        <taxon>Spiralia</taxon>
        <taxon>Lophotrochozoa</taxon>
        <taxon>Mollusca</taxon>
        <taxon>Gastropoda</taxon>
        <taxon>Caenogastropoda</taxon>
        <taxon>Sorbeoconcha</taxon>
        <taxon>Cerithioidea</taxon>
        <taxon>Batillariidae</taxon>
        <taxon>Batillaria</taxon>
    </lineage>
</organism>
<dbReference type="EMBL" id="JACVVK020000052">
    <property type="protein sequence ID" value="KAK7498220.1"/>
    <property type="molecule type" value="Genomic_DNA"/>
</dbReference>
<evidence type="ECO:0000313" key="2">
    <source>
        <dbReference type="Proteomes" id="UP001519460"/>
    </source>
</evidence>
<proteinExistence type="predicted"/>
<protein>
    <submittedName>
        <fullName evidence="1">Uncharacterized protein</fullName>
    </submittedName>
</protein>
<dbReference type="Proteomes" id="UP001519460">
    <property type="component" value="Unassembled WGS sequence"/>
</dbReference>
<sequence>MQQTPRRSGERLRVRWLGRGNEQLHVRPHAGPFSSLTALAGVVRQRENGGCRPRETIENVIWVVSPPRDVEATRTGHDHGCRGHPGKMARELLLTSTERQLSRQRESCLSAPGDSLRAAGCRGILTTQYWLTTFTCLFGTLVEAYGPCCRRTSQLTSLLGHPEQSFQAYTHSHLFFKDFCRSCKPKRKGCNRREDPKQNLRVIVPDKRRPAARPAPLALSHSVPVPRTTVSTRPRLAEPRGPQLITPYTHVLMYDYGTAPSVGGQIPPRIRHIGDANSTGAGRPGVRRATISEFAPRLLRAFATSAWT</sequence>
<accession>A0ABD0LFU2</accession>
<comment type="caution">
    <text evidence="1">The sequence shown here is derived from an EMBL/GenBank/DDBJ whole genome shotgun (WGS) entry which is preliminary data.</text>
</comment>
<gene>
    <name evidence="1" type="ORF">BaRGS_00010480</name>
</gene>
<name>A0ABD0LFU2_9CAEN</name>
<keyword evidence="2" id="KW-1185">Reference proteome</keyword>
<dbReference type="AlphaFoldDB" id="A0ABD0LFU2"/>
<reference evidence="1 2" key="1">
    <citation type="journal article" date="2023" name="Sci. Data">
        <title>Genome assembly of the Korean intertidal mud-creeper Batillaria attramentaria.</title>
        <authorList>
            <person name="Patra A.K."/>
            <person name="Ho P.T."/>
            <person name="Jun S."/>
            <person name="Lee S.J."/>
            <person name="Kim Y."/>
            <person name="Won Y.J."/>
        </authorList>
    </citation>
    <scope>NUCLEOTIDE SEQUENCE [LARGE SCALE GENOMIC DNA]</scope>
    <source>
        <strain evidence="1">Wonlab-2016</strain>
    </source>
</reference>
<evidence type="ECO:0000313" key="1">
    <source>
        <dbReference type="EMBL" id="KAK7498220.1"/>
    </source>
</evidence>